<organism evidence="1 2">
    <name type="scientific">Dyadobacter linearis</name>
    <dbReference type="NCBI Taxonomy" id="2823330"/>
    <lineage>
        <taxon>Bacteria</taxon>
        <taxon>Pseudomonadati</taxon>
        <taxon>Bacteroidota</taxon>
        <taxon>Cytophagia</taxon>
        <taxon>Cytophagales</taxon>
        <taxon>Spirosomataceae</taxon>
        <taxon>Dyadobacter</taxon>
    </lineage>
</organism>
<name>A0ABN7RBK1_9BACT</name>
<gene>
    <name evidence="1" type="ORF">DYBT9623_04124</name>
</gene>
<proteinExistence type="predicted"/>
<comment type="caution">
    <text evidence="1">The sequence shown here is derived from an EMBL/GenBank/DDBJ whole genome shotgun (WGS) entry which is preliminary data.</text>
</comment>
<keyword evidence="2" id="KW-1185">Reference proteome</keyword>
<sequence length="88" mass="10283">MFYFSDSKLIFPLIIRVGSRRDEDLMIYTLKFNNLTHTGTLTHIFDAAISFYRFNITKIPAGKYEAYSVVGEEAPTMTEKYYQILNIQ</sequence>
<evidence type="ECO:0000313" key="1">
    <source>
        <dbReference type="EMBL" id="CAG5072350.1"/>
    </source>
</evidence>
<accession>A0ABN7RBK1</accession>
<evidence type="ECO:0000313" key="2">
    <source>
        <dbReference type="Proteomes" id="UP000679725"/>
    </source>
</evidence>
<dbReference type="Proteomes" id="UP000679725">
    <property type="component" value="Unassembled WGS sequence"/>
</dbReference>
<protein>
    <submittedName>
        <fullName evidence="1">Uncharacterized protein</fullName>
    </submittedName>
</protein>
<reference evidence="1 2" key="1">
    <citation type="submission" date="2021-04" db="EMBL/GenBank/DDBJ databases">
        <authorList>
            <person name="Rodrigo-Torres L."/>
            <person name="Arahal R. D."/>
            <person name="Lucena T."/>
        </authorList>
    </citation>
    <scope>NUCLEOTIDE SEQUENCE [LARGE SCALE GENOMIC DNA]</scope>
    <source>
        <strain evidence="1 2">CECT 9623</strain>
    </source>
</reference>
<dbReference type="EMBL" id="CAJRAU010000006">
    <property type="protein sequence ID" value="CAG5072350.1"/>
    <property type="molecule type" value="Genomic_DNA"/>
</dbReference>